<proteinExistence type="predicted"/>
<keyword evidence="2" id="KW-1185">Reference proteome</keyword>
<sequence>MKNKFQVQIAKAWSFRNVSQDDEKFNKASSFVEFHTLRLMEIRKTSFLCHPIVSKNKTTSLSKLKLNLSHHRDLTRLHKNQVDREGFTCKTNKSNFIVRVNTRSNFMVIKFYLVDANTTNNIHIFPVLPNLPVLYHATSNILYSYHGHETPIIYKYAKPPKYSIQLKNLKTQRGNSAIPNVTTVKSSDTHKTIIITICDAPKNNSSRHPIPKFSVEDVEADSSLNPKELWGQIFFLNDSQECISIRRHSAKILARKLSRA</sequence>
<protein>
    <submittedName>
        <fullName evidence="1">Uncharacterized protein</fullName>
    </submittedName>
</protein>
<dbReference type="Proteomes" id="UP000478052">
    <property type="component" value="Unassembled WGS sequence"/>
</dbReference>
<accession>A0A6G0YFJ6</accession>
<comment type="caution">
    <text evidence="1">The sequence shown here is derived from an EMBL/GenBank/DDBJ whole genome shotgun (WGS) entry which is preliminary data.</text>
</comment>
<gene>
    <name evidence="1" type="ORF">FWK35_00019213</name>
</gene>
<organism evidence="1 2">
    <name type="scientific">Aphis craccivora</name>
    <name type="common">Cowpea aphid</name>
    <dbReference type="NCBI Taxonomy" id="307492"/>
    <lineage>
        <taxon>Eukaryota</taxon>
        <taxon>Metazoa</taxon>
        <taxon>Ecdysozoa</taxon>
        <taxon>Arthropoda</taxon>
        <taxon>Hexapoda</taxon>
        <taxon>Insecta</taxon>
        <taxon>Pterygota</taxon>
        <taxon>Neoptera</taxon>
        <taxon>Paraneoptera</taxon>
        <taxon>Hemiptera</taxon>
        <taxon>Sternorrhyncha</taxon>
        <taxon>Aphidomorpha</taxon>
        <taxon>Aphidoidea</taxon>
        <taxon>Aphididae</taxon>
        <taxon>Aphidini</taxon>
        <taxon>Aphis</taxon>
        <taxon>Aphis</taxon>
    </lineage>
</organism>
<reference evidence="1 2" key="1">
    <citation type="submission" date="2019-08" db="EMBL/GenBank/DDBJ databases">
        <title>Whole genome of Aphis craccivora.</title>
        <authorList>
            <person name="Voronova N.V."/>
            <person name="Shulinski R.S."/>
            <person name="Bandarenka Y.V."/>
            <person name="Zhorov D.G."/>
            <person name="Warner D."/>
        </authorList>
    </citation>
    <scope>NUCLEOTIDE SEQUENCE [LARGE SCALE GENOMIC DNA]</scope>
    <source>
        <strain evidence="1">180601</strain>
        <tissue evidence="1">Whole Body</tissue>
    </source>
</reference>
<evidence type="ECO:0000313" key="2">
    <source>
        <dbReference type="Proteomes" id="UP000478052"/>
    </source>
</evidence>
<dbReference type="AlphaFoldDB" id="A0A6G0YFJ6"/>
<name>A0A6G0YFJ6_APHCR</name>
<dbReference type="EMBL" id="VUJU01004239">
    <property type="protein sequence ID" value="KAF0755078.1"/>
    <property type="molecule type" value="Genomic_DNA"/>
</dbReference>
<evidence type="ECO:0000313" key="1">
    <source>
        <dbReference type="EMBL" id="KAF0755078.1"/>
    </source>
</evidence>